<keyword evidence="4" id="KW-0804">Transcription</keyword>
<dbReference type="InterPro" id="IPR018062">
    <property type="entry name" value="HTH_AraC-typ_CS"/>
</dbReference>
<keyword evidence="8" id="KW-1185">Reference proteome</keyword>
<dbReference type="InterPro" id="IPR009057">
    <property type="entry name" value="Homeodomain-like_sf"/>
</dbReference>
<dbReference type="PROSITE" id="PS00041">
    <property type="entry name" value="HTH_ARAC_FAMILY_1"/>
    <property type="match status" value="1"/>
</dbReference>
<sequence length="317" mass="35358">MRTLIDKPDLDAYLRLFKAPETVWLNTLGVLLPCAEPELLQSGSRAEIGCLAAFTVSSGGVCVIDFANAGELRLGELTGTLLVMPLAGHCDLVFGHECWQSAFPLAIVNPGSEVGIRAGTGARIALLSPSSWSHHARPGAGRLSAMAEQIHQFLVRMMFFQNHQRACEALGRLFQVLAGLLELGAEMAEHALPELDRRLVRAIEKIRSDEDWAFSLPDLASHSGVSERNLYYLMKRETGITPYRLYQRHRLVRIRRRLADCHQGLPQISWIAADEGFSHLGRFAALYREHLGELPSETVQWRRRCQNAQSERLLAAN</sequence>
<dbReference type="GO" id="GO:0009893">
    <property type="term" value="P:positive regulation of metabolic process"/>
    <property type="evidence" value="ECO:0007669"/>
    <property type="project" value="UniProtKB-ARBA"/>
</dbReference>
<evidence type="ECO:0000256" key="3">
    <source>
        <dbReference type="ARBA" id="ARBA00023159"/>
    </source>
</evidence>
<dbReference type="Proteomes" id="UP000239866">
    <property type="component" value="Unassembled WGS sequence"/>
</dbReference>
<evidence type="ECO:0000313" key="8">
    <source>
        <dbReference type="Proteomes" id="UP000239866"/>
    </source>
</evidence>
<evidence type="ECO:0000256" key="4">
    <source>
        <dbReference type="ARBA" id="ARBA00023163"/>
    </source>
</evidence>
<dbReference type="PROSITE" id="PS01124">
    <property type="entry name" value="HTH_ARAC_FAMILY_2"/>
    <property type="match status" value="1"/>
</dbReference>
<accession>A0A2T1K668</accession>
<dbReference type="EMBL" id="PXNP01000104">
    <property type="protein sequence ID" value="PSF05253.1"/>
    <property type="molecule type" value="Genomic_DNA"/>
</dbReference>
<dbReference type="OrthoDB" id="6003540at2"/>
<organism evidence="7 8">
    <name type="scientific">Marinobacter fuscus</name>
    <dbReference type="NCBI Taxonomy" id="2109942"/>
    <lineage>
        <taxon>Bacteria</taxon>
        <taxon>Pseudomonadati</taxon>
        <taxon>Pseudomonadota</taxon>
        <taxon>Gammaproteobacteria</taxon>
        <taxon>Pseudomonadales</taxon>
        <taxon>Marinobacteraceae</taxon>
        <taxon>Marinobacter</taxon>
    </lineage>
</organism>
<feature type="domain" description="HTH araC/xylS-type" evidence="6">
    <location>
        <begin position="197"/>
        <end position="301"/>
    </location>
</feature>
<gene>
    <name evidence="7" type="ORF">C7H09_16805</name>
</gene>
<dbReference type="InterPro" id="IPR050204">
    <property type="entry name" value="AraC_XylS_family_regulators"/>
</dbReference>
<keyword evidence="3" id="KW-0010">Activator</keyword>
<comment type="function">
    <text evidence="5">Regulatory protein of the TOL plasmid xyl operons. XylS activates the xylXYZLTEGFJQKIH operon required for the degradation of toluene, m-xylene and p-xylene.</text>
</comment>
<dbReference type="SMART" id="SM00342">
    <property type="entry name" value="HTH_ARAC"/>
    <property type="match status" value="1"/>
</dbReference>
<evidence type="ECO:0000259" key="6">
    <source>
        <dbReference type="PROSITE" id="PS01124"/>
    </source>
</evidence>
<evidence type="ECO:0000256" key="5">
    <source>
        <dbReference type="ARBA" id="ARBA00037345"/>
    </source>
</evidence>
<dbReference type="PANTHER" id="PTHR46796:SF6">
    <property type="entry name" value="ARAC SUBFAMILY"/>
    <property type="match status" value="1"/>
</dbReference>
<dbReference type="RefSeq" id="WP_106764872.1">
    <property type="nucleotide sequence ID" value="NZ_PXNP01000104.1"/>
</dbReference>
<reference evidence="7 8" key="1">
    <citation type="submission" date="2018-03" db="EMBL/GenBank/DDBJ databases">
        <title>Marinobacter brunus sp. nov., a marine bacterium of Gamma-proteobacteria isolated from the surface seawater of the South China Sea.</title>
        <authorList>
            <person name="Cheng H."/>
            <person name="Wu Y.-H."/>
            <person name="Xamxidin M."/>
            <person name="Xu X.-W."/>
        </authorList>
    </citation>
    <scope>NUCLEOTIDE SEQUENCE [LARGE SCALE GENOMIC DNA]</scope>
    <source>
        <strain evidence="7 8">NH169-3</strain>
    </source>
</reference>
<dbReference type="GO" id="GO:0003700">
    <property type="term" value="F:DNA-binding transcription factor activity"/>
    <property type="evidence" value="ECO:0007669"/>
    <property type="project" value="InterPro"/>
</dbReference>
<protein>
    <submittedName>
        <fullName evidence="7">DNA-binding protein</fullName>
    </submittedName>
</protein>
<evidence type="ECO:0000313" key="7">
    <source>
        <dbReference type="EMBL" id="PSF05253.1"/>
    </source>
</evidence>
<dbReference type="InterPro" id="IPR018060">
    <property type="entry name" value="HTH_AraC"/>
</dbReference>
<name>A0A2T1K668_9GAMM</name>
<keyword evidence="2 7" id="KW-0238">DNA-binding</keyword>
<comment type="caution">
    <text evidence="7">The sequence shown here is derived from an EMBL/GenBank/DDBJ whole genome shotgun (WGS) entry which is preliminary data.</text>
</comment>
<evidence type="ECO:0000256" key="1">
    <source>
        <dbReference type="ARBA" id="ARBA00023015"/>
    </source>
</evidence>
<dbReference type="Gene3D" id="1.10.10.60">
    <property type="entry name" value="Homeodomain-like"/>
    <property type="match status" value="1"/>
</dbReference>
<dbReference type="Pfam" id="PF12833">
    <property type="entry name" value="HTH_18"/>
    <property type="match status" value="1"/>
</dbReference>
<dbReference type="GO" id="GO:0043565">
    <property type="term" value="F:sequence-specific DNA binding"/>
    <property type="evidence" value="ECO:0007669"/>
    <property type="project" value="InterPro"/>
</dbReference>
<proteinExistence type="predicted"/>
<dbReference type="PANTHER" id="PTHR46796">
    <property type="entry name" value="HTH-TYPE TRANSCRIPTIONAL ACTIVATOR RHAS-RELATED"/>
    <property type="match status" value="1"/>
</dbReference>
<dbReference type="AlphaFoldDB" id="A0A2T1K668"/>
<dbReference type="SUPFAM" id="SSF46689">
    <property type="entry name" value="Homeodomain-like"/>
    <property type="match status" value="1"/>
</dbReference>
<keyword evidence="1" id="KW-0805">Transcription regulation</keyword>
<evidence type="ECO:0000256" key="2">
    <source>
        <dbReference type="ARBA" id="ARBA00023125"/>
    </source>
</evidence>